<comment type="caution">
    <text evidence="10">The sequence shown here is derived from an EMBL/GenBank/DDBJ whole genome shotgun (WGS) entry which is preliminary data.</text>
</comment>
<feature type="transmembrane region" description="Helical" evidence="8">
    <location>
        <begin position="284"/>
        <end position="301"/>
    </location>
</feature>
<feature type="transmembrane region" description="Helical" evidence="8">
    <location>
        <begin position="313"/>
        <end position="331"/>
    </location>
</feature>
<dbReference type="InterPro" id="IPR050297">
    <property type="entry name" value="LipidA_mod_glycosyltrf_83"/>
</dbReference>
<comment type="subcellular location">
    <subcellularLocation>
        <location evidence="1">Cell membrane</location>
        <topology evidence="1">Multi-pass membrane protein</topology>
    </subcellularLocation>
</comment>
<dbReference type="Proteomes" id="UP000563898">
    <property type="component" value="Unassembled WGS sequence"/>
</dbReference>
<dbReference type="GO" id="GO:0005886">
    <property type="term" value="C:plasma membrane"/>
    <property type="evidence" value="ECO:0007669"/>
    <property type="project" value="UniProtKB-SubCell"/>
</dbReference>
<dbReference type="GO" id="GO:0016763">
    <property type="term" value="F:pentosyltransferase activity"/>
    <property type="evidence" value="ECO:0007669"/>
    <property type="project" value="TreeGrafter"/>
</dbReference>
<keyword evidence="3 10" id="KW-0328">Glycosyltransferase</keyword>
<name>A0A846WIL3_9ACTN</name>
<dbReference type="Pfam" id="PF13231">
    <property type="entry name" value="PMT_2"/>
    <property type="match status" value="1"/>
</dbReference>
<dbReference type="PANTHER" id="PTHR33908">
    <property type="entry name" value="MANNOSYLTRANSFERASE YKCB-RELATED"/>
    <property type="match status" value="1"/>
</dbReference>
<feature type="transmembrane region" description="Helical" evidence="8">
    <location>
        <begin position="116"/>
        <end position="135"/>
    </location>
</feature>
<evidence type="ECO:0000256" key="6">
    <source>
        <dbReference type="ARBA" id="ARBA00022989"/>
    </source>
</evidence>
<keyword evidence="5 8" id="KW-0812">Transmembrane</keyword>
<organism evidence="10 11">
    <name type="scientific">Gordonia polyisoprenivorans</name>
    <dbReference type="NCBI Taxonomy" id="84595"/>
    <lineage>
        <taxon>Bacteria</taxon>
        <taxon>Bacillati</taxon>
        <taxon>Actinomycetota</taxon>
        <taxon>Actinomycetes</taxon>
        <taxon>Mycobacteriales</taxon>
        <taxon>Gordoniaceae</taxon>
        <taxon>Gordonia</taxon>
    </lineage>
</organism>
<evidence type="ECO:0000256" key="2">
    <source>
        <dbReference type="ARBA" id="ARBA00022475"/>
    </source>
</evidence>
<evidence type="ECO:0000256" key="3">
    <source>
        <dbReference type="ARBA" id="ARBA00022676"/>
    </source>
</evidence>
<feature type="transmembrane region" description="Helical" evidence="8">
    <location>
        <begin position="258"/>
        <end position="278"/>
    </location>
</feature>
<evidence type="ECO:0000313" key="11">
    <source>
        <dbReference type="Proteomes" id="UP000563898"/>
    </source>
</evidence>
<feature type="transmembrane region" description="Helical" evidence="8">
    <location>
        <begin position="230"/>
        <end position="251"/>
    </location>
</feature>
<gene>
    <name evidence="10" type="ORF">HGA05_04655</name>
</gene>
<feature type="transmembrane region" description="Helical" evidence="8">
    <location>
        <begin position="141"/>
        <end position="165"/>
    </location>
</feature>
<feature type="transmembrane region" description="Helical" evidence="8">
    <location>
        <begin position="177"/>
        <end position="199"/>
    </location>
</feature>
<evidence type="ECO:0000256" key="7">
    <source>
        <dbReference type="ARBA" id="ARBA00023136"/>
    </source>
</evidence>
<evidence type="ECO:0000256" key="5">
    <source>
        <dbReference type="ARBA" id="ARBA00022692"/>
    </source>
</evidence>
<keyword evidence="2" id="KW-1003">Cell membrane</keyword>
<evidence type="ECO:0000259" key="9">
    <source>
        <dbReference type="Pfam" id="PF13231"/>
    </source>
</evidence>
<evidence type="ECO:0000313" key="10">
    <source>
        <dbReference type="EMBL" id="NKY00857.1"/>
    </source>
</evidence>
<evidence type="ECO:0000256" key="4">
    <source>
        <dbReference type="ARBA" id="ARBA00022679"/>
    </source>
</evidence>
<dbReference type="GO" id="GO:0009103">
    <property type="term" value="P:lipopolysaccharide biosynthetic process"/>
    <property type="evidence" value="ECO:0007669"/>
    <property type="project" value="UniProtKB-ARBA"/>
</dbReference>
<feature type="transmembrane region" description="Helical" evidence="8">
    <location>
        <begin position="64"/>
        <end position="85"/>
    </location>
</feature>
<reference evidence="10 11" key="1">
    <citation type="submission" date="2020-04" db="EMBL/GenBank/DDBJ databases">
        <title>MicrobeNet Type strains.</title>
        <authorList>
            <person name="Nicholson A.C."/>
        </authorList>
    </citation>
    <scope>NUCLEOTIDE SEQUENCE [LARGE SCALE GENOMIC DNA]</scope>
    <source>
        <strain evidence="10 11">ATCC BAA-14</strain>
    </source>
</reference>
<keyword evidence="6 8" id="KW-1133">Transmembrane helix</keyword>
<sequence>MVGVLLSALGSWRPSFWYDEAATVSAVDRSYAQLFSLVHHTDGVHALYYLLLKPWTALFGLSEFSVRFPSAIAVGAAAAALVVLANRLWDLPFGVMAGLVLLTVPRVMWAGSEARSYAGTLFLAVVLTWLLVVAADRGRWWWSGYGVVAIVAVVWFFLAVTLLAAHAAYLVLRQRSAFRGFGVTVIAVMILVSPFAWWVHGQRAQISWIPEMSVQRVVTYALWEFFVGSWPYLIVAGVVVAVALVAAVLTWSVERAGLFALAWCWLLIPAAVVFVISWTGTQLYAPRYLVFTVPALALLLAWSARTVARENRWITVVVLVALAAAATPEYLAQRGPYGRMGGTDFSAVGDYIGAHAAPGDCVAFDGAPSWSPESQRVVLQTKPGDFAVLRDIGPKIDAAQSGRLWDVPKPVSAYRVFAQGCAVMWVVTDGERSRASVLYPGGMSDWFFQPFHFTNSELYREISAAGLHITGRTQFNHSQVVRMQR</sequence>
<evidence type="ECO:0000256" key="1">
    <source>
        <dbReference type="ARBA" id="ARBA00004651"/>
    </source>
</evidence>
<keyword evidence="4 10" id="KW-0808">Transferase</keyword>
<dbReference type="GO" id="GO:0010041">
    <property type="term" value="P:response to iron(III) ion"/>
    <property type="evidence" value="ECO:0007669"/>
    <property type="project" value="TreeGrafter"/>
</dbReference>
<dbReference type="AlphaFoldDB" id="A0A846WIL3"/>
<protein>
    <submittedName>
        <fullName evidence="10">Mannosyltransferase</fullName>
    </submittedName>
</protein>
<feature type="domain" description="Glycosyltransferase RgtA/B/C/D-like" evidence="9">
    <location>
        <begin position="50"/>
        <end position="198"/>
    </location>
</feature>
<dbReference type="InterPro" id="IPR038731">
    <property type="entry name" value="RgtA/B/C-like"/>
</dbReference>
<dbReference type="EMBL" id="JAAXPC010000002">
    <property type="protein sequence ID" value="NKY00857.1"/>
    <property type="molecule type" value="Genomic_DNA"/>
</dbReference>
<dbReference type="PANTHER" id="PTHR33908:SF3">
    <property type="entry name" value="UNDECAPRENYL PHOSPHATE-ALPHA-4-AMINO-4-DEOXY-L-ARABINOSE ARABINOSYL TRANSFERASE"/>
    <property type="match status" value="1"/>
</dbReference>
<proteinExistence type="predicted"/>
<keyword evidence="7 8" id="KW-0472">Membrane</keyword>
<evidence type="ECO:0000256" key="8">
    <source>
        <dbReference type="SAM" id="Phobius"/>
    </source>
</evidence>
<accession>A0A846WIL3</accession>